<dbReference type="PANTHER" id="PTHR13999">
    <property type="entry name" value="INTERFERON INDUCIBLE TRANSMEMBRANE PROTEIN"/>
    <property type="match status" value="1"/>
</dbReference>
<feature type="transmembrane region" description="Helical" evidence="6">
    <location>
        <begin position="104"/>
        <end position="130"/>
    </location>
</feature>
<evidence type="ECO:0000256" key="3">
    <source>
        <dbReference type="ARBA" id="ARBA00022692"/>
    </source>
</evidence>
<dbReference type="OrthoDB" id="9906841at2759"/>
<dbReference type="KEGG" id="vko:123021313"/>
<evidence type="ECO:0000256" key="2">
    <source>
        <dbReference type="ARBA" id="ARBA00006843"/>
    </source>
</evidence>
<accession>A0A8D2IL47</accession>
<reference evidence="7" key="2">
    <citation type="submission" date="2025-09" db="UniProtKB">
        <authorList>
            <consortium name="Ensembl"/>
        </authorList>
    </citation>
    <scope>IDENTIFICATION</scope>
</reference>
<dbReference type="AlphaFoldDB" id="A0A8D2IL47"/>
<comment type="similarity">
    <text evidence="2">Belongs to the CD225/Dispanin family.</text>
</comment>
<dbReference type="Ensembl" id="ENSVKKT00000001193.1">
    <property type="protein sequence ID" value="ENSVKKP00000001146.1"/>
    <property type="gene ID" value="ENSVKKG00000000935.1"/>
</dbReference>
<organism evidence="7 8">
    <name type="scientific">Varanus komodoensis</name>
    <name type="common">Komodo dragon</name>
    <dbReference type="NCBI Taxonomy" id="61221"/>
    <lineage>
        <taxon>Eukaryota</taxon>
        <taxon>Metazoa</taxon>
        <taxon>Chordata</taxon>
        <taxon>Craniata</taxon>
        <taxon>Vertebrata</taxon>
        <taxon>Euteleostomi</taxon>
        <taxon>Lepidosauria</taxon>
        <taxon>Squamata</taxon>
        <taxon>Bifurcata</taxon>
        <taxon>Unidentata</taxon>
        <taxon>Episquamata</taxon>
        <taxon>Toxicofera</taxon>
        <taxon>Anguimorpha</taxon>
        <taxon>Paleoanguimorpha</taxon>
        <taxon>Varanoidea</taxon>
        <taxon>Varanidae</taxon>
        <taxon>Varanus</taxon>
    </lineage>
</organism>
<evidence type="ECO:0000256" key="6">
    <source>
        <dbReference type="SAM" id="Phobius"/>
    </source>
</evidence>
<keyword evidence="8" id="KW-1185">Reference proteome</keyword>
<evidence type="ECO:0000313" key="8">
    <source>
        <dbReference type="Proteomes" id="UP000694545"/>
    </source>
</evidence>
<reference evidence="7" key="1">
    <citation type="submission" date="2025-08" db="UniProtKB">
        <authorList>
            <consortium name="Ensembl"/>
        </authorList>
    </citation>
    <scope>IDENTIFICATION</scope>
</reference>
<dbReference type="OMA" id="LYANVCC"/>
<protein>
    <submittedName>
        <fullName evidence="7">Uncharacterized protein</fullName>
    </submittedName>
</protein>
<sequence>MMASGAQLPIPLQSNDGLPRYEYLKDEQDLGGGHSTVIHMQRQQLYGTPPRDHFLWSFFTTLYFNFCCLGFMALAFSVKARDRIVLGDYHGAGSYSSTAKCLNILAITLSFLLIIIFIVLAVTGILTASYGH</sequence>
<dbReference type="PANTHER" id="PTHR13999:SF4">
    <property type="entry name" value="INTERFERON-INDUCED TRANSMEMBRANE PROTEIN 3"/>
    <property type="match status" value="1"/>
</dbReference>
<keyword evidence="4 6" id="KW-1133">Transmembrane helix</keyword>
<comment type="subcellular location">
    <subcellularLocation>
        <location evidence="1">Membrane</location>
    </subcellularLocation>
</comment>
<evidence type="ECO:0000256" key="5">
    <source>
        <dbReference type="ARBA" id="ARBA00023136"/>
    </source>
</evidence>
<gene>
    <name evidence="7" type="primary">LOC123021313</name>
</gene>
<evidence type="ECO:0000256" key="4">
    <source>
        <dbReference type="ARBA" id="ARBA00022989"/>
    </source>
</evidence>
<dbReference type="Pfam" id="PF04505">
    <property type="entry name" value="CD225"/>
    <property type="match status" value="1"/>
</dbReference>
<keyword evidence="3 6" id="KW-0812">Transmembrane</keyword>
<proteinExistence type="inferred from homology"/>
<dbReference type="InterPro" id="IPR051517">
    <property type="entry name" value="IFITM_antiviral_protein"/>
</dbReference>
<evidence type="ECO:0000256" key="1">
    <source>
        <dbReference type="ARBA" id="ARBA00004370"/>
    </source>
</evidence>
<name>A0A8D2IL47_VARKO</name>
<keyword evidence="5 6" id="KW-0472">Membrane</keyword>
<dbReference type="RefSeq" id="XP_044281925.1">
    <property type="nucleotide sequence ID" value="XM_044425990.1"/>
</dbReference>
<dbReference type="GO" id="GO:0005886">
    <property type="term" value="C:plasma membrane"/>
    <property type="evidence" value="ECO:0007669"/>
    <property type="project" value="TreeGrafter"/>
</dbReference>
<feature type="transmembrane region" description="Helical" evidence="6">
    <location>
        <begin position="54"/>
        <end position="76"/>
    </location>
</feature>
<dbReference type="GeneID" id="123021313"/>
<dbReference type="Proteomes" id="UP000694545">
    <property type="component" value="Unplaced"/>
</dbReference>
<dbReference type="InterPro" id="IPR007593">
    <property type="entry name" value="CD225/Dispanin_fam"/>
</dbReference>
<evidence type="ECO:0000313" key="7">
    <source>
        <dbReference type="Ensembl" id="ENSVKKP00000001146.1"/>
    </source>
</evidence>